<protein>
    <recommendedName>
        <fullName evidence="1">Molybdopterin dinucleotide-binding domain-containing protein</fullName>
    </recommendedName>
</protein>
<evidence type="ECO:0000259" key="1">
    <source>
        <dbReference type="Pfam" id="PF01568"/>
    </source>
</evidence>
<feature type="domain" description="Molybdopterin dinucleotide-binding" evidence="1">
    <location>
        <begin position="20"/>
        <end position="104"/>
    </location>
</feature>
<proteinExistence type="predicted"/>
<dbReference type="Gene3D" id="2.40.40.20">
    <property type="match status" value="1"/>
</dbReference>
<gene>
    <name evidence="2" type="ORF">HGEBJNHG_00006</name>
</gene>
<accession>A0A7G9YR99</accession>
<name>A0A7G9YR99_9EURY</name>
<organism evidence="2">
    <name type="scientific">Candidatus Methanogaster sp. ANME-2c ERB4</name>
    <dbReference type="NCBI Taxonomy" id="2759911"/>
    <lineage>
        <taxon>Archaea</taxon>
        <taxon>Methanobacteriati</taxon>
        <taxon>Methanobacteriota</taxon>
        <taxon>Stenosarchaea group</taxon>
        <taxon>Methanomicrobia</taxon>
        <taxon>Methanosarcinales</taxon>
        <taxon>ANME-2 cluster</taxon>
        <taxon>Candidatus Methanogasteraceae</taxon>
        <taxon>Candidatus Methanogaster</taxon>
    </lineage>
</organism>
<dbReference type="SUPFAM" id="SSF50692">
    <property type="entry name" value="ADC-like"/>
    <property type="match status" value="1"/>
</dbReference>
<dbReference type="Pfam" id="PF01568">
    <property type="entry name" value="Molydop_binding"/>
    <property type="match status" value="1"/>
</dbReference>
<dbReference type="GO" id="GO:0043546">
    <property type="term" value="F:molybdopterin cofactor binding"/>
    <property type="evidence" value="ECO:0007669"/>
    <property type="project" value="InterPro"/>
</dbReference>
<dbReference type="AlphaFoldDB" id="A0A7G9YR99"/>
<evidence type="ECO:0000313" key="2">
    <source>
        <dbReference type="EMBL" id="QNO50533.1"/>
    </source>
</evidence>
<dbReference type="InterPro" id="IPR006657">
    <property type="entry name" value="MoPterin_dinucl-bd_dom"/>
</dbReference>
<dbReference type="GO" id="GO:0016491">
    <property type="term" value="F:oxidoreductase activity"/>
    <property type="evidence" value="ECO:0007669"/>
    <property type="project" value="InterPro"/>
</dbReference>
<sequence>MMEMEFGEFLAAPECGVVIVTYPDIFRTEAGLKHGKFSSEYRELSAVIVLDPGDMAKVEVKDGDLVEIKSEAGAVVVRAKESDKEHPGVGYMPEGAWAYILGTSPVTAPPSTSGTESVSQTLTPPASTLALTALPSAKVGRSRQEIPAIEEVYRR</sequence>
<dbReference type="InterPro" id="IPR009010">
    <property type="entry name" value="Asp_de-COase-like_dom_sf"/>
</dbReference>
<reference evidence="2" key="1">
    <citation type="submission" date="2020-06" db="EMBL/GenBank/DDBJ databases">
        <title>Unique genomic features of the anaerobic methanotrophic archaea.</title>
        <authorList>
            <person name="Chadwick G.L."/>
            <person name="Skennerton C.T."/>
            <person name="Laso-Perez R."/>
            <person name="Leu A.O."/>
            <person name="Speth D.R."/>
            <person name="Yu H."/>
            <person name="Morgan-Lang C."/>
            <person name="Hatzenpichler R."/>
            <person name="Goudeau D."/>
            <person name="Malmstrom R."/>
            <person name="Brazelton W.J."/>
            <person name="Woyke T."/>
            <person name="Hallam S.J."/>
            <person name="Tyson G.W."/>
            <person name="Wegener G."/>
            <person name="Boetius A."/>
            <person name="Orphan V."/>
        </authorList>
    </citation>
    <scope>NUCLEOTIDE SEQUENCE</scope>
</reference>
<dbReference type="EMBL" id="MT631439">
    <property type="protein sequence ID" value="QNO50533.1"/>
    <property type="molecule type" value="Genomic_DNA"/>
</dbReference>